<comment type="cofactor">
    <cofactor evidence="2 7">
        <name>Mg(2+)</name>
        <dbReference type="ChEBI" id="CHEBI:18420"/>
    </cofactor>
</comment>
<dbReference type="CDD" id="cd01639">
    <property type="entry name" value="IMPase"/>
    <property type="match status" value="1"/>
</dbReference>
<proteinExistence type="inferred from homology"/>
<evidence type="ECO:0000256" key="7">
    <source>
        <dbReference type="RuleBase" id="RU364068"/>
    </source>
</evidence>
<dbReference type="InterPro" id="IPR000760">
    <property type="entry name" value="Inositol_monophosphatase-like"/>
</dbReference>
<evidence type="ECO:0000256" key="4">
    <source>
        <dbReference type="ARBA" id="ARBA00022723"/>
    </source>
</evidence>
<dbReference type="RefSeq" id="WP_309868340.1">
    <property type="nucleotide sequence ID" value="NZ_JAVDQG010000009.1"/>
</dbReference>
<dbReference type="PANTHER" id="PTHR20854">
    <property type="entry name" value="INOSITOL MONOPHOSPHATASE"/>
    <property type="match status" value="1"/>
</dbReference>
<comment type="caution">
    <text evidence="8">The sequence shown here is derived from an EMBL/GenBank/DDBJ whole genome shotgun (WGS) entry which is preliminary data.</text>
</comment>
<sequence>MSYLKTAIRAAREAGELIRRHTYEAKEVKEKSSVHDLVTEVDQAAEERIRDVLLSAHPDHAILGEEGVEAGVEASKAALEEHRVHEHLWMVDPIDGTTNFVHGFPFFCVSIGLSRREELVAGVVYDPLRDELFTAEKGKGAYLNGRPICVSAEQELSHSLVATGFPAGAKGARRVNVKGILHLSPRCRNIRAGGAAALHLAYVASGRLSGFWELDLNAWDLAAGSLLIREAGGRVSDTLGRPYDIGVRHIVATNGAVHDELLAALKESEATGYGDGLRV</sequence>
<dbReference type="Gene3D" id="3.30.540.10">
    <property type="entry name" value="Fructose-1,6-Bisphosphatase, subunit A, domain 1"/>
    <property type="match status" value="1"/>
</dbReference>
<dbReference type="Proteomes" id="UP001185012">
    <property type="component" value="Unassembled WGS sequence"/>
</dbReference>
<evidence type="ECO:0000256" key="3">
    <source>
        <dbReference type="ARBA" id="ARBA00009759"/>
    </source>
</evidence>
<dbReference type="InterPro" id="IPR033942">
    <property type="entry name" value="IMPase"/>
</dbReference>
<evidence type="ECO:0000313" key="8">
    <source>
        <dbReference type="EMBL" id="MDR6227343.1"/>
    </source>
</evidence>
<keyword evidence="5 7" id="KW-0378">Hydrolase</keyword>
<dbReference type="Gene3D" id="3.40.190.80">
    <property type="match status" value="1"/>
</dbReference>
<dbReference type="InterPro" id="IPR020550">
    <property type="entry name" value="Inositol_monophosphatase_CS"/>
</dbReference>
<dbReference type="GO" id="GO:0052834">
    <property type="term" value="F:inositol monophosphate phosphatase activity"/>
    <property type="evidence" value="ECO:0007669"/>
    <property type="project" value="UniProtKB-EC"/>
</dbReference>
<evidence type="ECO:0000256" key="5">
    <source>
        <dbReference type="ARBA" id="ARBA00022801"/>
    </source>
</evidence>
<dbReference type="PROSITE" id="PS00630">
    <property type="entry name" value="IMP_2"/>
    <property type="match status" value="1"/>
</dbReference>
<evidence type="ECO:0000256" key="2">
    <source>
        <dbReference type="ARBA" id="ARBA00001946"/>
    </source>
</evidence>
<organism evidence="8 9">
    <name type="scientific">Desmospora profundinema</name>
    <dbReference type="NCBI Taxonomy" id="1571184"/>
    <lineage>
        <taxon>Bacteria</taxon>
        <taxon>Bacillati</taxon>
        <taxon>Bacillota</taxon>
        <taxon>Bacilli</taxon>
        <taxon>Bacillales</taxon>
        <taxon>Thermoactinomycetaceae</taxon>
        <taxon>Desmospora</taxon>
    </lineage>
</organism>
<comment type="similarity">
    <text evidence="3 7">Belongs to the inositol monophosphatase superfamily.</text>
</comment>
<dbReference type="PANTHER" id="PTHR20854:SF4">
    <property type="entry name" value="INOSITOL-1-MONOPHOSPHATASE-RELATED"/>
    <property type="match status" value="1"/>
</dbReference>
<dbReference type="PROSITE" id="PS00629">
    <property type="entry name" value="IMP_1"/>
    <property type="match status" value="1"/>
</dbReference>
<evidence type="ECO:0000256" key="6">
    <source>
        <dbReference type="ARBA" id="ARBA00022842"/>
    </source>
</evidence>
<name>A0ABU1ISC0_9BACL</name>
<dbReference type="PRINTS" id="PR00377">
    <property type="entry name" value="IMPHPHTASES"/>
</dbReference>
<dbReference type="EC" id="3.1.3.25" evidence="7"/>
<dbReference type="PRINTS" id="PR01959">
    <property type="entry name" value="SBIMPHPHTASE"/>
</dbReference>
<dbReference type="InterPro" id="IPR022337">
    <property type="entry name" value="Inositol_monophosphatase_SuhB"/>
</dbReference>
<protein>
    <recommendedName>
        <fullName evidence="7">Inositol-1-monophosphatase</fullName>
        <ecNumber evidence="7">3.1.3.25</ecNumber>
    </recommendedName>
</protein>
<evidence type="ECO:0000313" key="9">
    <source>
        <dbReference type="Proteomes" id="UP001185012"/>
    </source>
</evidence>
<accession>A0ABU1ISC0</accession>
<keyword evidence="4 7" id="KW-0479">Metal-binding</keyword>
<dbReference type="SUPFAM" id="SSF56655">
    <property type="entry name" value="Carbohydrate phosphatase"/>
    <property type="match status" value="1"/>
</dbReference>
<comment type="catalytic activity">
    <reaction evidence="1 7">
        <text>a myo-inositol phosphate + H2O = myo-inositol + phosphate</text>
        <dbReference type="Rhea" id="RHEA:24056"/>
        <dbReference type="ChEBI" id="CHEBI:15377"/>
        <dbReference type="ChEBI" id="CHEBI:17268"/>
        <dbReference type="ChEBI" id="CHEBI:43474"/>
        <dbReference type="ChEBI" id="CHEBI:84139"/>
        <dbReference type="EC" id="3.1.3.25"/>
    </reaction>
</comment>
<gene>
    <name evidence="8" type="ORF">JOE21_003358</name>
</gene>
<dbReference type="InterPro" id="IPR020583">
    <property type="entry name" value="Inositol_monoP_metal-BS"/>
</dbReference>
<evidence type="ECO:0000256" key="1">
    <source>
        <dbReference type="ARBA" id="ARBA00001033"/>
    </source>
</evidence>
<reference evidence="8 9" key="1">
    <citation type="submission" date="2023-07" db="EMBL/GenBank/DDBJ databases">
        <title>Genomic Encyclopedia of Type Strains, Phase IV (KMG-IV): sequencing the most valuable type-strain genomes for metagenomic binning, comparative biology and taxonomic classification.</title>
        <authorList>
            <person name="Goeker M."/>
        </authorList>
    </citation>
    <scope>NUCLEOTIDE SEQUENCE [LARGE SCALE GENOMIC DNA]</scope>
    <source>
        <strain evidence="8 9">DSM 45903</strain>
    </source>
</reference>
<dbReference type="Pfam" id="PF00459">
    <property type="entry name" value="Inositol_P"/>
    <property type="match status" value="1"/>
</dbReference>
<dbReference type="EMBL" id="JAVDQG010000009">
    <property type="protein sequence ID" value="MDR6227343.1"/>
    <property type="molecule type" value="Genomic_DNA"/>
</dbReference>
<keyword evidence="6 7" id="KW-0460">Magnesium</keyword>
<keyword evidence="9" id="KW-1185">Reference proteome</keyword>